<feature type="transmembrane region" description="Helical" evidence="10">
    <location>
        <begin position="137"/>
        <end position="158"/>
    </location>
</feature>
<dbReference type="InParanoid" id="A0A316VC44"/>
<evidence type="ECO:0000256" key="7">
    <source>
        <dbReference type="ARBA" id="ARBA00022989"/>
    </source>
</evidence>
<keyword evidence="8 10" id="KW-0472">Membrane</keyword>
<feature type="transmembrane region" description="Helical" evidence="10">
    <location>
        <begin position="664"/>
        <end position="685"/>
    </location>
</feature>
<feature type="transmembrane region" description="Helical" evidence="10">
    <location>
        <begin position="486"/>
        <end position="507"/>
    </location>
</feature>
<evidence type="ECO:0000256" key="2">
    <source>
        <dbReference type="ARBA" id="ARBA00008807"/>
    </source>
</evidence>
<dbReference type="GeneID" id="37021692"/>
<dbReference type="FunCoup" id="A0A316VC44">
    <property type="interactions" value="7"/>
</dbReference>
<accession>A0A316VC44</accession>
<dbReference type="Pfam" id="PF03169">
    <property type="entry name" value="OPT"/>
    <property type="match status" value="1"/>
</dbReference>
<name>A0A316VC44_9BASI</name>
<dbReference type="AlphaFoldDB" id="A0A316VC44"/>
<dbReference type="NCBIfam" id="TIGR00728">
    <property type="entry name" value="OPT_sfam"/>
    <property type="match status" value="1"/>
</dbReference>
<feature type="transmembrane region" description="Helical" evidence="10">
    <location>
        <begin position="359"/>
        <end position="380"/>
    </location>
</feature>
<dbReference type="EMBL" id="KZ819604">
    <property type="protein sequence ID" value="PWN33125.1"/>
    <property type="molecule type" value="Genomic_DNA"/>
</dbReference>
<dbReference type="InterPro" id="IPR004648">
    <property type="entry name" value="Oligpept_transpt"/>
</dbReference>
<feature type="transmembrane region" description="Helical" evidence="10">
    <location>
        <begin position="221"/>
        <end position="243"/>
    </location>
</feature>
<keyword evidence="12" id="KW-1185">Reference proteome</keyword>
<feature type="transmembrane region" description="Helical" evidence="10">
    <location>
        <begin position="560"/>
        <end position="577"/>
    </location>
</feature>
<keyword evidence="5" id="KW-0571">Peptide transport</keyword>
<evidence type="ECO:0000313" key="12">
    <source>
        <dbReference type="Proteomes" id="UP000245771"/>
    </source>
</evidence>
<feature type="transmembrane region" description="Helical" evidence="10">
    <location>
        <begin position="293"/>
        <end position="315"/>
    </location>
</feature>
<organism evidence="11 12">
    <name type="scientific">Meira miltonrushii</name>
    <dbReference type="NCBI Taxonomy" id="1280837"/>
    <lineage>
        <taxon>Eukaryota</taxon>
        <taxon>Fungi</taxon>
        <taxon>Dikarya</taxon>
        <taxon>Basidiomycota</taxon>
        <taxon>Ustilaginomycotina</taxon>
        <taxon>Exobasidiomycetes</taxon>
        <taxon>Exobasidiales</taxon>
        <taxon>Brachybasidiaceae</taxon>
        <taxon>Meira</taxon>
    </lineage>
</organism>
<keyword evidence="7 10" id="KW-1133">Transmembrane helix</keyword>
<evidence type="ECO:0000313" key="11">
    <source>
        <dbReference type="EMBL" id="PWN33125.1"/>
    </source>
</evidence>
<evidence type="ECO:0000256" key="1">
    <source>
        <dbReference type="ARBA" id="ARBA00004141"/>
    </source>
</evidence>
<evidence type="ECO:0000256" key="10">
    <source>
        <dbReference type="SAM" id="Phobius"/>
    </source>
</evidence>
<keyword evidence="6" id="KW-0653">Protein transport</keyword>
<evidence type="ECO:0000256" key="3">
    <source>
        <dbReference type="ARBA" id="ARBA00022448"/>
    </source>
</evidence>
<keyword evidence="3" id="KW-0813">Transport</keyword>
<feature type="transmembrane region" description="Helical" evidence="10">
    <location>
        <begin position="742"/>
        <end position="766"/>
    </location>
</feature>
<comment type="similarity">
    <text evidence="2">Belongs to the oligopeptide OPT transporter family.</text>
</comment>
<evidence type="ECO:0000256" key="6">
    <source>
        <dbReference type="ARBA" id="ARBA00022927"/>
    </source>
</evidence>
<comment type="subcellular location">
    <subcellularLocation>
        <location evidence="1">Membrane</location>
        <topology evidence="1">Multi-pass membrane protein</topology>
    </subcellularLocation>
</comment>
<evidence type="ECO:0000256" key="5">
    <source>
        <dbReference type="ARBA" id="ARBA00022856"/>
    </source>
</evidence>
<dbReference type="GO" id="GO:0035673">
    <property type="term" value="F:oligopeptide transmembrane transporter activity"/>
    <property type="evidence" value="ECO:0007669"/>
    <property type="project" value="InterPro"/>
</dbReference>
<feature type="transmembrane region" description="Helical" evidence="10">
    <location>
        <begin position="183"/>
        <end position="201"/>
    </location>
</feature>
<feature type="transmembrane region" description="Helical" evidence="10">
    <location>
        <begin position="513"/>
        <end position="533"/>
    </location>
</feature>
<evidence type="ECO:0000256" key="9">
    <source>
        <dbReference type="SAM" id="MobiDB-lite"/>
    </source>
</evidence>
<dbReference type="NCBIfam" id="TIGR00727">
    <property type="entry name" value="ISP4_OPT"/>
    <property type="match status" value="1"/>
</dbReference>
<dbReference type="GO" id="GO:0015031">
    <property type="term" value="P:protein transport"/>
    <property type="evidence" value="ECO:0007669"/>
    <property type="project" value="UniProtKB-KW"/>
</dbReference>
<feature type="region of interest" description="Disordered" evidence="9">
    <location>
        <begin position="1"/>
        <end position="29"/>
    </location>
</feature>
<dbReference type="Proteomes" id="UP000245771">
    <property type="component" value="Unassembled WGS sequence"/>
</dbReference>
<evidence type="ECO:0000256" key="8">
    <source>
        <dbReference type="ARBA" id="ARBA00023136"/>
    </source>
</evidence>
<dbReference type="PANTHER" id="PTHR22601">
    <property type="entry name" value="ISP4 LIKE PROTEIN"/>
    <property type="match status" value="1"/>
</dbReference>
<protein>
    <submittedName>
        <fullName evidence="11">Small oligopeptide transporter</fullName>
    </submittedName>
</protein>
<gene>
    <name evidence="11" type="ORF">FA14DRAFT_164780</name>
</gene>
<dbReference type="RefSeq" id="XP_025353427.1">
    <property type="nucleotide sequence ID" value="XM_025499911.1"/>
</dbReference>
<dbReference type="OrthoDB" id="9986677at2759"/>
<evidence type="ECO:0000256" key="4">
    <source>
        <dbReference type="ARBA" id="ARBA00022692"/>
    </source>
</evidence>
<dbReference type="InterPro" id="IPR004813">
    <property type="entry name" value="OPT"/>
</dbReference>
<feature type="transmembrane region" description="Helical" evidence="10">
    <location>
        <begin position="111"/>
        <end position="131"/>
    </location>
</feature>
<sequence length="806" mass="90515">MLMHDTGLGKKYAAEDSPSEEKASISSNNEALAPLADEALAHLSKMKKQANHWDPNLPDEVEDELDEALHTTDVKAQIHIAEELLENSPYPEVRAAVLNYDDGAHCNTIRAWVLGMIFATLGSGLNCLFSLRDPYIVITSYVAQVVSFPIGLAWAKFLPECKFTIFGKTICLNPGKFTMKEHTIIVIMANATFASGAAYGTDIITAQRAFYNQRYGWPFEIFVTMTTMAMGFGMAGIFNRFLVQPAAMIWPSNLINTAMMSALHDHSAPDPAKTNGWKIGRYRLFTYTMIASFCWYWFPGYITPFLSVFAFVTWIRPQNPVINQLFGGISGLSLIPITFDWTQISGFNYSPLISPWHAIANTLIGMVSFYWILAIGLHYSNYGYAKYLPMSDSNSYDNTGNPYNVTRILHAGTQTLDLAEYKTYSPLFLSTTFTISYGLSFASILAVLVHTYLFHGTELWQRFKKWNDLEEDVHAKLMAKYKTVPFWWYAVLLVATIAVALAMILYYPTNLSWWAFFVSLILALIFFMPIAIIQATTNIGIGLNVLTEFMVGYIQPGRPMAMMLFKAYGYMALYQGIGFASDMKLGHYMKVPPRVTFSAQVIACVWSAVVQVSVLNWSLGSISDICTQQQKYHFSCPNGRVFYTASVVWGLVGPQRIFSPGQLYNGMLYFFIPGLLVPIVIYMAARRWPRSSIRFLNGPILFGGAGLIPPATPLNYLAWGMVGFVFNKFIRTRFRGWWMQYNYIFSAGLDVGLALSTIVLFCALELTNINFPNYWGDNSTTGALMRCKLSLQKGSTLGLRCGSYVE</sequence>
<dbReference type="GO" id="GO:0016020">
    <property type="term" value="C:membrane"/>
    <property type="evidence" value="ECO:0007669"/>
    <property type="project" value="UniProtKB-SubCell"/>
</dbReference>
<keyword evidence="4 10" id="KW-0812">Transmembrane</keyword>
<reference evidence="11 12" key="1">
    <citation type="journal article" date="2018" name="Mol. Biol. Evol.">
        <title>Broad Genomic Sampling Reveals a Smut Pathogenic Ancestry of the Fungal Clade Ustilaginomycotina.</title>
        <authorList>
            <person name="Kijpornyongpan T."/>
            <person name="Mondo S.J."/>
            <person name="Barry K."/>
            <person name="Sandor L."/>
            <person name="Lee J."/>
            <person name="Lipzen A."/>
            <person name="Pangilinan J."/>
            <person name="LaButti K."/>
            <person name="Hainaut M."/>
            <person name="Henrissat B."/>
            <person name="Grigoriev I.V."/>
            <person name="Spatafora J.W."/>
            <person name="Aime M.C."/>
        </authorList>
    </citation>
    <scope>NUCLEOTIDE SEQUENCE [LARGE SCALE GENOMIC DNA]</scope>
    <source>
        <strain evidence="11 12">MCA 3882</strain>
    </source>
</reference>
<feature type="transmembrane region" description="Helical" evidence="10">
    <location>
        <begin position="435"/>
        <end position="455"/>
    </location>
</feature>
<proteinExistence type="inferred from homology"/>